<dbReference type="Gene3D" id="3.10.580.10">
    <property type="entry name" value="CBS-domain"/>
    <property type="match status" value="1"/>
</dbReference>
<evidence type="ECO:0000256" key="1">
    <source>
        <dbReference type="ARBA" id="ARBA00004651"/>
    </source>
</evidence>
<feature type="transmembrane region" description="Helical" evidence="14">
    <location>
        <begin position="256"/>
        <end position="274"/>
    </location>
</feature>
<evidence type="ECO:0000256" key="6">
    <source>
        <dbReference type="ARBA" id="ARBA00022723"/>
    </source>
</evidence>
<accession>A0A4R4UFV1</accession>
<evidence type="ECO:0000313" key="20">
    <source>
        <dbReference type="EMBL" id="TDC87462.1"/>
    </source>
</evidence>
<reference evidence="20 21" key="1">
    <citation type="submission" date="2019-03" db="EMBL/GenBank/DDBJ databases">
        <title>Draft genome sequences of novel Actinobacteria.</title>
        <authorList>
            <person name="Sahin N."/>
            <person name="Ay H."/>
            <person name="Saygin H."/>
        </authorList>
    </citation>
    <scope>NUCLEOTIDE SEQUENCE [LARGE SCALE GENOMIC DNA]</scope>
    <source>
        <strain evidence="20 21">KC310</strain>
    </source>
</reference>
<keyword evidence="9 14" id="KW-0862">Zinc</keyword>
<feature type="transmembrane region" description="Helical" evidence="14">
    <location>
        <begin position="52"/>
        <end position="73"/>
    </location>
</feature>
<organism evidence="20 21">
    <name type="scientific">Nonomuraea deserti</name>
    <dbReference type="NCBI Taxonomy" id="1848322"/>
    <lineage>
        <taxon>Bacteria</taxon>
        <taxon>Bacillati</taxon>
        <taxon>Actinomycetota</taxon>
        <taxon>Actinomycetes</taxon>
        <taxon>Streptosporangiales</taxon>
        <taxon>Streptosporangiaceae</taxon>
        <taxon>Nonomuraea</taxon>
    </lineage>
</organism>
<dbReference type="AlphaFoldDB" id="A0A4R4UFV1"/>
<keyword evidence="3 14" id="KW-1003">Cell membrane</keyword>
<keyword evidence="4 14" id="KW-0645">Protease</keyword>
<feature type="transmembrane region" description="Helical" evidence="14">
    <location>
        <begin position="181"/>
        <end position="201"/>
    </location>
</feature>
<dbReference type="PANTHER" id="PTHR39188">
    <property type="entry name" value="MEMBRANE-ASSOCIATED ZINC METALLOPROTEASE M50B"/>
    <property type="match status" value="1"/>
</dbReference>
<dbReference type="SUPFAM" id="SSF54631">
    <property type="entry name" value="CBS-domain pair"/>
    <property type="match status" value="1"/>
</dbReference>
<evidence type="ECO:0000256" key="17">
    <source>
        <dbReference type="SAM" id="MobiDB-lite"/>
    </source>
</evidence>
<comment type="subcellular location">
    <subcellularLocation>
        <location evidence="1 14">Cell membrane</location>
        <topology evidence="1 14">Multi-pass membrane protein</topology>
    </subcellularLocation>
</comment>
<sequence length="409" mass="43487">MPTGSPRHGPSPGPPAGRRDGFPAARMSRSAVSEQSPRQEFSGLRMGKPFGIPVYVSWTWFIVAAFITMLVGPRMQIMLPELNSTAAYAVAFVFAVLLYVSVLLHELAHSVLAKAYGLPVRRITLYFLGGVSEIEKEPPTPGKEFLVAAAGPALSLGLGGLGLAADIYVINDGGIPEALVWQLWVANLIVGVFNLLPGLPLDGGRMLRAGVWKLTKNPGSGTIVAAWGGRVLAVLLVVVPVATALSDGRELDLTDLLWPIVLAMFIWLGASQSLRVAKIRAKIPQVNARTLARRAVPVAAETPLAEALRQAGEHRAGAIVVVDHDGRPLAIVSEAAVQATPEHRRPWVNVASLAKSLEPDMVLAADLEGEPLIDAMREAPGSEYLLVERGGEIYGVLATADVNRVFSGV</sequence>
<feature type="domain" description="Peptidase M50" evidence="19">
    <location>
        <begin position="175"/>
        <end position="233"/>
    </location>
</feature>
<feature type="active site" evidence="15">
    <location>
        <position position="106"/>
    </location>
</feature>
<protein>
    <recommendedName>
        <fullName evidence="14">Zinc metalloprotease</fullName>
    </recommendedName>
</protein>
<evidence type="ECO:0000256" key="12">
    <source>
        <dbReference type="ARBA" id="ARBA00023122"/>
    </source>
</evidence>
<dbReference type="InterPro" id="IPR046342">
    <property type="entry name" value="CBS_dom_sf"/>
</dbReference>
<feature type="transmembrane region" description="Helical" evidence="14">
    <location>
        <begin position="222"/>
        <end position="244"/>
    </location>
</feature>
<keyword evidence="7" id="KW-0677">Repeat</keyword>
<evidence type="ECO:0000256" key="9">
    <source>
        <dbReference type="ARBA" id="ARBA00022833"/>
    </source>
</evidence>
<keyword evidence="11 14" id="KW-0482">Metalloprotease</keyword>
<proteinExistence type="inferred from homology"/>
<evidence type="ECO:0000256" key="10">
    <source>
        <dbReference type="ARBA" id="ARBA00022989"/>
    </source>
</evidence>
<name>A0A4R4UFV1_9ACTN</name>
<dbReference type="PANTHER" id="PTHR39188:SF3">
    <property type="entry name" value="STAGE IV SPORULATION PROTEIN FB"/>
    <property type="match status" value="1"/>
</dbReference>
<evidence type="ECO:0000256" key="4">
    <source>
        <dbReference type="ARBA" id="ARBA00022670"/>
    </source>
</evidence>
<keyword evidence="5 14" id="KW-0812">Transmembrane</keyword>
<dbReference type="Pfam" id="PF00571">
    <property type="entry name" value="CBS"/>
    <property type="match status" value="1"/>
</dbReference>
<evidence type="ECO:0000256" key="8">
    <source>
        <dbReference type="ARBA" id="ARBA00022801"/>
    </source>
</evidence>
<dbReference type="Proteomes" id="UP000295258">
    <property type="component" value="Unassembled WGS sequence"/>
</dbReference>
<dbReference type="GO" id="GO:0046872">
    <property type="term" value="F:metal ion binding"/>
    <property type="evidence" value="ECO:0007669"/>
    <property type="project" value="UniProtKB-UniRule"/>
</dbReference>
<dbReference type="CDD" id="cd06164">
    <property type="entry name" value="S2P-M50_SpoIVFB_CBS"/>
    <property type="match status" value="1"/>
</dbReference>
<dbReference type="InterPro" id="IPR016483">
    <property type="entry name" value="UCP006404_Pept_M50_CBS"/>
</dbReference>
<feature type="domain" description="CBS" evidence="18">
    <location>
        <begin position="293"/>
        <end position="334"/>
    </location>
</feature>
<evidence type="ECO:0000256" key="14">
    <source>
        <dbReference type="PIRNR" id="PIRNR006404"/>
    </source>
</evidence>
<evidence type="ECO:0000256" key="7">
    <source>
        <dbReference type="ARBA" id="ARBA00022737"/>
    </source>
</evidence>
<feature type="transmembrane region" description="Helical" evidence="14">
    <location>
        <begin position="85"/>
        <end position="104"/>
    </location>
</feature>
<comment type="similarity">
    <text evidence="2 14">Belongs to the peptidase M50B family.</text>
</comment>
<dbReference type="PIRSF" id="PIRSF006404">
    <property type="entry name" value="UCP006404_Pept_M50_CBS"/>
    <property type="match status" value="1"/>
</dbReference>
<evidence type="ECO:0000256" key="15">
    <source>
        <dbReference type="PIRSR" id="PIRSR006404-1"/>
    </source>
</evidence>
<dbReference type="EMBL" id="SMKO01000268">
    <property type="protein sequence ID" value="TDC87462.1"/>
    <property type="molecule type" value="Genomic_DNA"/>
</dbReference>
<evidence type="ECO:0000256" key="13">
    <source>
        <dbReference type="ARBA" id="ARBA00023136"/>
    </source>
</evidence>
<comment type="cofactor">
    <cofactor evidence="14 16">
        <name>Zn(2+)</name>
        <dbReference type="ChEBI" id="CHEBI:29105"/>
    </cofactor>
    <text evidence="14 16">Binds 1 zinc ion per subunit.</text>
</comment>
<dbReference type="GO" id="GO:0006508">
    <property type="term" value="P:proteolysis"/>
    <property type="evidence" value="ECO:0007669"/>
    <property type="project" value="UniProtKB-KW"/>
</dbReference>
<dbReference type="GO" id="GO:0005886">
    <property type="term" value="C:plasma membrane"/>
    <property type="evidence" value="ECO:0007669"/>
    <property type="project" value="UniProtKB-SubCell"/>
</dbReference>
<feature type="binding site" evidence="16">
    <location>
        <position position="109"/>
    </location>
    <ligand>
        <name>Zn(2+)</name>
        <dbReference type="ChEBI" id="CHEBI:29105"/>
        <note>catalytic</note>
    </ligand>
</feature>
<keyword evidence="8 14" id="KW-0378">Hydrolase</keyword>
<evidence type="ECO:0000256" key="2">
    <source>
        <dbReference type="ARBA" id="ARBA00007931"/>
    </source>
</evidence>
<evidence type="ECO:0000256" key="3">
    <source>
        <dbReference type="ARBA" id="ARBA00022475"/>
    </source>
</evidence>
<keyword evidence="21" id="KW-1185">Reference proteome</keyword>
<evidence type="ECO:0000313" key="21">
    <source>
        <dbReference type="Proteomes" id="UP000295258"/>
    </source>
</evidence>
<feature type="region of interest" description="Disordered" evidence="17">
    <location>
        <begin position="1"/>
        <end position="40"/>
    </location>
</feature>
<evidence type="ECO:0000256" key="11">
    <source>
        <dbReference type="ARBA" id="ARBA00023049"/>
    </source>
</evidence>
<keyword evidence="12" id="KW-0129">CBS domain</keyword>
<feature type="binding site" evidence="16">
    <location>
        <position position="202"/>
    </location>
    <ligand>
        <name>Zn(2+)</name>
        <dbReference type="ChEBI" id="CHEBI:29105"/>
        <note>catalytic</note>
    </ligand>
</feature>
<dbReference type="InterPro" id="IPR000644">
    <property type="entry name" value="CBS_dom"/>
</dbReference>
<evidence type="ECO:0000256" key="5">
    <source>
        <dbReference type="ARBA" id="ARBA00022692"/>
    </source>
</evidence>
<dbReference type="Pfam" id="PF02163">
    <property type="entry name" value="Peptidase_M50"/>
    <property type="match status" value="2"/>
</dbReference>
<dbReference type="GO" id="GO:0008237">
    <property type="term" value="F:metallopeptidase activity"/>
    <property type="evidence" value="ECO:0007669"/>
    <property type="project" value="UniProtKB-UniRule"/>
</dbReference>
<dbReference type="InterPro" id="IPR008915">
    <property type="entry name" value="Peptidase_M50"/>
</dbReference>
<evidence type="ECO:0000259" key="18">
    <source>
        <dbReference type="Pfam" id="PF00571"/>
    </source>
</evidence>
<keyword evidence="10 14" id="KW-1133">Transmembrane helix</keyword>
<comment type="caution">
    <text evidence="20">The sequence shown here is derived from an EMBL/GenBank/DDBJ whole genome shotgun (WGS) entry which is preliminary data.</text>
</comment>
<gene>
    <name evidence="20" type="ORF">E1292_46695</name>
</gene>
<keyword evidence="13 14" id="KW-0472">Membrane</keyword>
<keyword evidence="6 14" id="KW-0479">Metal-binding</keyword>
<feature type="binding site" evidence="16">
    <location>
        <position position="105"/>
    </location>
    <ligand>
        <name>Zn(2+)</name>
        <dbReference type="ChEBI" id="CHEBI:29105"/>
        <note>catalytic</note>
    </ligand>
</feature>
<feature type="compositionally biased region" description="Polar residues" evidence="17">
    <location>
        <begin position="30"/>
        <end position="39"/>
    </location>
</feature>
<evidence type="ECO:0000256" key="16">
    <source>
        <dbReference type="PIRSR" id="PIRSR006404-2"/>
    </source>
</evidence>
<evidence type="ECO:0000259" key="19">
    <source>
        <dbReference type="Pfam" id="PF02163"/>
    </source>
</evidence>
<feature type="domain" description="Peptidase M50" evidence="19">
    <location>
        <begin position="94"/>
        <end position="164"/>
    </location>
</feature>